<evidence type="ECO:0000256" key="1">
    <source>
        <dbReference type="SAM" id="MobiDB-lite"/>
    </source>
</evidence>
<protein>
    <submittedName>
        <fullName evidence="2">Uncharacterized protein</fullName>
    </submittedName>
</protein>
<feature type="compositionally biased region" description="Polar residues" evidence="1">
    <location>
        <begin position="142"/>
        <end position="160"/>
    </location>
</feature>
<feature type="compositionally biased region" description="Polar residues" evidence="1">
    <location>
        <begin position="388"/>
        <end position="400"/>
    </location>
</feature>
<evidence type="ECO:0000313" key="3">
    <source>
        <dbReference type="Proteomes" id="UP000077266"/>
    </source>
</evidence>
<dbReference type="InParanoid" id="A0A165EDU7"/>
<feature type="compositionally biased region" description="Pro residues" evidence="1">
    <location>
        <begin position="203"/>
        <end position="220"/>
    </location>
</feature>
<dbReference type="Proteomes" id="UP000077266">
    <property type="component" value="Unassembled WGS sequence"/>
</dbReference>
<feature type="compositionally biased region" description="Polar residues" evidence="1">
    <location>
        <begin position="222"/>
        <end position="231"/>
    </location>
</feature>
<name>A0A165EDU7_EXIGL</name>
<feature type="compositionally biased region" description="Polar residues" evidence="1">
    <location>
        <begin position="364"/>
        <end position="375"/>
    </location>
</feature>
<feature type="compositionally biased region" description="Low complexity" evidence="1">
    <location>
        <begin position="418"/>
        <end position="429"/>
    </location>
</feature>
<feature type="compositionally biased region" description="Polar residues" evidence="1">
    <location>
        <begin position="318"/>
        <end position="332"/>
    </location>
</feature>
<feature type="compositionally biased region" description="Pro residues" evidence="1">
    <location>
        <begin position="234"/>
        <end position="254"/>
    </location>
</feature>
<organism evidence="2 3">
    <name type="scientific">Exidia glandulosa HHB12029</name>
    <dbReference type="NCBI Taxonomy" id="1314781"/>
    <lineage>
        <taxon>Eukaryota</taxon>
        <taxon>Fungi</taxon>
        <taxon>Dikarya</taxon>
        <taxon>Basidiomycota</taxon>
        <taxon>Agaricomycotina</taxon>
        <taxon>Agaricomycetes</taxon>
        <taxon>Auriculariales</taxon>
        <taxon>Exidiaceae</taxon>
        <taxon>Exidia</taxon>
    </lineage>
</organism>
<gene>
    <name evidence="2" type="ORF">EXIGLDRAFT_218305</name>
</gene>
<dbReference type="EMBL" id="KV426147">
    <property type="protein sequence ID" value="KZV86707.1"/>
    <property type="molecule type" value="Genomic_DNA"/>
</dbReference>
<reference evidence="2 3" key="1">
    <citation type="journal article" date="2016" name="Mol. Biol. Evol.">
        <title>Comparative Genomics of Early-Diverging Mushroom-Forming Fungi Provides Insights into the Origins of Lignocellulose Decay Capabilities.</title>
        <authorList>
            <person name="Nagy L.G."/>
            <person name="Riley R."/>
            <person name="Tritt A."/>
            <person name="Adam C."/>
            <person name="Daum C."/>
            <person name="Floudas D."/>
            <person name="Sun H."/>
            <person name="Yadav J.S."/>
            <person name="Pangilinan J."/>
            <person name="Larsson K.H."/>
            <person name="Matsuura K."/>
            <person name="Barry K."/>
            <person name="Labutti K."/>
            <person name="Kuo R."/>
            <person name="Ohm R.A."/>
            <person name="Bhattacharya S.S."/>
            <person name="Shirouzu T."/>
            <person name="Yoshinaga Y."/>
            <person name="Martin F.M."/>
            <person name="Grigoriev I.V."/>
            <person name="Hibbett D.S."/>
        </authorList>
    </citation>
    <scope>NUCLEOTIDE SEQUENCE [LARGE SCALE GENOMIC DNA]</scope>
    <source>
        <strain evidence="2 3">HHB12029</strain>
    </source>
</reference>
<evidence type="ECO:0000313" key="2">
    <source>
        <dbReference type="EMBL" id="KZV86707.1"/>
    </source>
</evidence>
<accession>A0A165EDU7</accession>
<keyword evidence="3" id="KW-1185">Reference proteome</keyword>
<sequence length="448" mass="46942">MNRQSMGWEFETVRAPRNNSDDSTTSADSMALTEKPTSTATAPRSLRMLFEQQHPSSSPEPFRIPLPRSQLTTPTPQYLPPSGKSTPVPRQDSNDADQSDAYDSSADYDLQTARQPRFPPARNEFRAVPQRAGAAVDDSADESQATDSTSNLRPPQSMRSVRSYKEIRTTKGVGDIAIPPKLSPGLAVPRSGATDTESSSPDGSPPPPSRSGTSPVPPLQPQRRQGASPANFQFPPPSTRAVEPPPNFQFPPPGARSGAPSPTPDSLSVTTALRAPNFDQRRPSPQRGQTLPSLPEMSPAVEKKSADLLDVGGFRGSPSPSLGGSATPTPSTMPLRPAGPSRQPSASVLDSAPPPVKPFARQARSGSATSQSSLENPPAAGLRAPSRTARNGSASTTTIPPDSGLTHHGPGAGGSSVGLGSSMSSFGLSAMRDPSKVCPYTSVYIMPS</sequence>
<proteinExistence type="predicted"/>
<dbReference type="STRING" id="1314781.A0A165EDU7"/>
<dbReference type="AlphaFoldDB" id="A0A165EDU7"/>
<feature type="region of interest" description="Disordered" evidence="1">
    <location>
        <begin position="1"/>
        <end position="434"/>
    </location>
</feature>